<dbReference type="SUPFAM" id="SSF53448">
    <property type="entry name" value="Nucleotide-diphospho-sugar transferases"/>
    <property type="match status" value="2"/>
</dbReference>
<dbReference type="RefSeq" id="WP_117581810.1">
    <property type="nucleotide sequence ID" value="NZ_JAJCPA010000022.1"/>
</dbReference>
<name>A0A3E3EDA9_9FIRM</name>
<dbReference type="CDD" id="cd04184">
    <property type="entry name" value="GT2_RfbC_Mx_like"/>
    <property type="match status" value="1"/>
</dbReference>
<keyword evidence="2" id="KW-0808">Transferase</keyword>
<feature type="domain" description="Glycosyltransferase 2-like" evidence="1">
    <location>
        <begin position="441"/>
        <end position="555"/>
    </location>
</feature>
<feature type="domain" description="Glycosyltransferase 2-like" evidence="1">
    <location>
        <begin position="185"/>
        <end position="343"/>
    </location>
</feature>
<dbReference type="InterPro" id="IPR029044">
    <property type="entry name" value="Nucleotide-diphossugar_trans"/>
</dbReference>
<sequence>MMDIKFKVYEKGVFGIKNPTVVIVLNSQNLQGSYNLFIDGKKVDYSVKSVQIENKMVFSSSVGTGKKIVFEYEEDDKNQTICEINNTLLIRIKNKVCSTIKKIIRKFINFIKIFVHGIHTLWKDYHFIVPVSEWKKIIRKFKKRMLSDNICYYSNPFDQYDYLKWLDKFECIDSTDNFEYKPLISIVMPTFNVEKKYLTACIDSVLNQYYQNFEICIADDCSTNEETLNTLREYEKKDKRIKIVYREKNGHISRATNSALEIAQGEFVGLLDNDDVLSKNALYEVVKVLNENRKLDMIYSDEDKMDLNGKRCDPNFKPDFSPDTLLSLNYICHFVVIRKSLIDSVGGFEIGLEGAQDYDLLLKITEITNSIRHIPKILYHWRKIPGSTSMAISHKDYAIDTGKRVLENALKRRGINAIVHKDPVSTYYYLEYIKKDNPLVSIIIPTKDYADITRVCLESLYNKTAYKNFEVLLVNNNSEKQETFDLFEEFSEKYSNFRVIDANIPFNYSKINNLAARQADGEILVLLNNDTEIIQEDWLDIMIGYATQSHIGAVGPKLLYPDLTIQHGGVLIGLGGVASHAYIGEDRTFPGIYGRLRVPYNYAAVTAACLVIEKNKFFEVDGLEEDLTVAYNDVDFNLKLLEKGLYNVFLPQVELIHHESKSRGLDSEGDKYKRFMKEESYMHKKWNKYIEEDPYYNKNYTKKMWFLLDK</sequence>
<reference evidence="2 3" key="1">
    <citation type="submission" date="2018-08" db="EMBL/GenBank/DDBJ databases">
        <title>A genome reference for cultivated species of the human gut microbiota.</title>
        <authorList>
            <person name="Zou Y."/>
            <person name="Xue W."/>
            <person name="Luo G."/>
        </authorList>
    </citation>
    <scope>NUCLEOTIDE SEQUENCE [LARGE SCALE GENOMIC DNA]</scope>
    <source>
        <strain evidence="2 3">OM06-4</strain>
    </source>
</reference>
<dbReference type="EMBL" id="QUSL01000019">
    <property type="protein sequence ID" value="RGD84053.1"/>
    <property type="molecule type" value="Genomic_DNA"/>
</dbReference>
<evidence type="ECO:0000313" key="2">
    <source>
        <dbReference type="EMBL" id="RGD84053.1"/>
    </source>
</evidence>
<protein>
    <submittedName>
        <fullName evidence="2">Glycosyltransferase family 2 protein</fullName>
    </submittedName>
</protein>
<dbReference type="CDD" id="cd04186">
    <property type="entry name" value="GT_2_like_c"/>
    <property type="match status" value="1"/>
</dbReference>
<organism evidence="2 3">
    <name type="scientific">Thomasclavelia ramosa</name>
    <dbReference type="NCBI Taxonomy" id="1547"/>
    <lineage>
        <taxon>Bacteria</taxon>
        <taxon>Bacillati</taxon>
        <taxon>Bacillota</taxon>
        <taxon>Erysipelotrichia</taxon>
        <taxon>Erysipelotrichales</taxon>
        <taxon>Coprobacillaceae</taxon>
        <taxon>Thomasclavelia</taxon>
    </lineage>
</organism>
<dbReference type="Proteomes" id="UP000261032">
    <property type="component" value="Unassembled WGS sequence"/>
</dbReference>
<evidence type="ECO:0000313" key="3">
    <source>
        <dbReference type="Proteomes" id="UP000261032"/>
    </source>
</evidence>
<dbReference type="Pfam" id="PF00535">
    <property type="entry name" value="Glycos_transf_2"/>
    <property type="match status" value="2"/>
</dbReference>
<dbReference type="AlphaFoldDB" id="A0A3E3EDA9"/>
<dbReference type="Gene3D" id="3.90.550.10">
    <property type="entry name" value="Spore Coat Polysaccharide Biosynthesis Protein SpsA, Chain A"/>
    <property type="match status" value="2"/>
</dbReference>
<evidence type="ECO:0000259" key="1">
    <source>
        <dbReference type="Pfam" id="PF00535"/>
    </source>
</evidence>
<accession>A0A3E3EDA9</accession>
<dbReference type="PANTHER" id="PTHR43179">
    <property type="entry name" value="RHAMNOSYLTRANSFERASE WBBL"/>
    <property type="match status" value="1"/>
</dbReference>
<comment type="caution">
    <text evidence="2">The sequence shown here is derived from an EMBL/GenBank/DDBJ whole genome shotgun (WGS) entry which is preliminary data.</text>
</comment>
<dbReference type="InterPro" id="IPR001173">
    <property type="entry name" value="Glyco_trans_2-like"/>
</dbReference>
<dbReference type="PANTHER" id="PTHR43179:SF7">
    <property type="entry name" value="RHAMNOSYLTRANSFERASE WBBL"/>
    <property type="match status" value="1"/>
</dbReference>
<dbReference type="GO" id="GO:0016757">
    <property type="term" value="F:glycosyltransferase activity"/>
    <property type="evidence" value="ECO:0007669"/>
    <property type="project" value="UniProtKB-KW"/>
</dbReference>
<proteinExistence type="predicted"/>
<gene>
    <name evidence="2" type="ORF">DXB93_11925</name>
</gene>